<dbReference type="EMBL" id="PEYE01000010">
    <property type="protein sequence ID" value="PIS39026.1"/>
    <property type="molecule type" value="Genomic_DNA"/>
</dbReference>
<organism evidence="1 2">
    <name type="scientific">Candidatus Nealsonbacteria bacterium CG08_land_8_20_14_0_20_43_11</name>
    <dbReference type="NCBI Taxonomy" id="1974706"/>
    <lineage>
        <taxon>Bacteria</taxon>
        <taxon>Candidatus Nealsoniibacteriota</taxon>
    </lineage>
</organism>
<gene>
    <name evidence="1" type="ORF">COT34_00465</name>
</gene>
<protein>
    <recommendedName>
        <fullName evidence="3">Carboxypeptidase regulatory-like domain-containing protein</fullName>
    </recommendedName>
</protein>
<evidence type="ECO:0000313" key="1">
    <source>
        <dbReference type="EMBL" id="PIS39026.1"/>
    </source>
</evidence>
<dbReference type="Gene3D" id="2.60.40.10">
    <property type="entry name" value="Immunoglobulins"/>
    <property type="match status" value="1"/>
</dbReference>
<name>A0A2M6T1P9_9BACT</name>
<dbReference type="AlphaFoldDB" id="A0A2M6T1P9"/>
<proteinExistence type="predicted"/>
<accession>A0A2M6T1P9</accession>
<reference evidence="2" key="1">
    <citation type="submission" date="2017-09" db="EMBL/GenBank/DDBJ databases">
        <title>Depth-based differentiation of microbial function through sediment-hosted aquifers and enrichment of novel symbionts in the deep terrestrial subsurface.</title>
        <authorList>
            <person name="Probst A.J."/>
            <person name="Ladd B."/>
            <person name="Jarett J.K."/>
            <person name="Geller-Mcgrath D.E."/>
            <person name="Sieber C.M.K."/>
            <person name="Emerson J.B."/>
            <person name="Anantharaman K."/>
            <person name="Thomas B.C."/>
            <person name="Malmstrom R."/>
            <person name="Stieglmeier M."/>
            <person name="Klingl A."/>
            <person name="Woyke T."/>
            <person name="Ryan C.M."/>
            <person name="Banfield J.F."/>
        </authorList>
    </citation>
    <scope>NUCLEOTIDE SEQUENCE [LARGE SCALE GENOMIC DNA]</scope>
</reference>
<dbReference type="InterPro" id="IPR013783">
    <property type="entry name" value="Ig-like_fold"/>
</dbReference>
<evidence type="ECO:0008006" key="3">
    <source>
        <dbReference type="Google" id="ProtNLM"/>
    </source>
</evidence>
<comment type="caution">
    <text evidence="1">The sequence shown here is derived from an EMBL/GenBank/DDBJ whole genome shotgun (WGS) entry which is preliminary data.</text>
</comment>
<sequence length="104" mass="11763">MKISTETKYKLTIYARDQINGTPMKSIPIEIVRIIDSTEKVVVSKKTNKDGITIFNLPRGKYRCGVQEGFKKNSSPYFGVETIDLKEDAKIDLKILKMLPPVGE</sequence>
<dbReference type="Proteomes" id="UP000229390">
    <property type="component" value="Unassembled WGS sequence"/>
</dbReference>
<evidence type="ECO:0000313" key="2">
    <source>
        <dbReference type="Proteomes" id="UP000229390"/>
    </source>
</evidence>